<name>A0A840MP00_9PROT</name>
<evidence type="ECO:0000313" key="1">
    <source>
        <dbReference type="EMBL" id="MBB5018226.1"/>
    </source>
</evidence>
<dbReference type="RefSeq" id="WP_184037141.1">
    <property type="nucleotide sequence ID" value="NZ_JACHHY010000007.1"/>
</dbReference>
<dbReference type="AlphaFoldDB" id="A0A840MP00"/>
<organism evidence="1 2">
    <name type="scientific">Chitinivorax tropicus</name>
    <dbReference type="NCBI Taxonomy" id="714531"/>
    <lineage>
        <taxon>Bacteria</taxon>
        <taxon>Pseudomonadati</taxon>
        <taxon>Pseudomonadota</taxon>
        <taxon>Betaproteobacteria</taxon>
        <taxon>Chitinivorax</taxon>
    </lineage>
</organism>
<sequence>MDDKVINVEYKRGGDGVKRFTDQQLADLKALLNKQRDLFQKKGDTLGLGVPIYQMISDIISDKQPIYVTLKGERTQIGTKLVPKPFMQGNA</sequence>
<reference evidence="1 2" key="1">
    <citation type="submission" date="2020-08" db="EMBL/GenBank/DDBJ databases">
        <title>Genomic Encyclopedia of Type Strains, Phase IV (KMG-IV): sequencing the most valuable type-strain genomes for metagenomic binning, comparative biology and taxonomic classification.</title>
        <authorList>
            <person name="Goeker M."/>
        </authorList>
    </citation>
    <scope>NUCLEOTIDE SEQUENCE [LARGE SCALE GENOMIC DNA]</scope>
    <source>
        <strain evidence="1 2">DSM 27165</strain>
    </source>
</reference>
<comment type="caution">
    <text evidence="1">The sequence shown here is derived from an EMBL/GenBank/DDBJ whole genome shotgun (WGS) entry which is preliminary data.</text>
</comment>
<dbReference type="EMBL" id="JACHHY010000007">
    <property type="protein sequence ID" value="MBB5018226.1"/>
    <property type="molecule type" value="Genomic_DNA"/>
</dbReference>
<proteinExistence type="predicted"/>
<accession>A0A840MP00</accession>
<gene>
    <name evidence="1" type="ORF">HNQ59_001511</name>
</gene>
<protein>
    <submittedName>
        <fullName evidence="1">Uncharacterized protein</fullName>
    </submittedName>
</protein>
<keyword evidence="2" id="KW-1185">Reference proteome</keyword>
<dbReference type="Proteomes" id="UP000575898">
    <property type="component" value="Unassembled WGS sequence"/>
</dbReference>
<evidence type="ECO:0000313" key="2">
    <source>
        <dbReference type="Proteomes" id="UP000575898"/>
    </source>
</evidence>